<comment type="subcellular location">
    <subcellularLocation>
        <location evidence="1">Cell outer membrane</location>
    </subcellularLocation>
</comment>
<evidence type="ECO:0000313" key="5">
    <source>
        <dbReference type="Proteomes" id="UP000780345"/>
    </source>
</evidence>
<keyword evidence="2" id="KW-0732">Signal</keyword>
<dbReference type="InterPro" id="IPR011250">
    <property type="entry name" value="OMP/PagP_B-barrel"/>
</dbReference>
<dbReference type="Gene3D" id="2.40.160.90">
    <property type="match status" value="1"/>
</dbReference>
<dbReference type="GO" id="GO:0009279">
    <property type="term" value="C:cell outer membrane"/>
    <property type="evidence" value="ECO:0007669"/>
    <property type="project" value="UniProtKB-SubCell"/>
</dbReference>
<dbReference type="Pfam" id="PF01298">
    <property type="entry name" value="TbpB_B_D"/>
    <property type="match status" value="1"/>
</dbReference>
<reference evidence="4" key="1">
    <citation type="submission" date="2020-04" db="EMBL/GenBank/DDBJ databases">
        <title>Deep metagenomics examines the oral microbiome during advanced dental caries in children, revealing novel taxa and co-occurrences with host molecules.</title>
        <authorList>
            <person name="Baker J.L."/>
            <person name="Morton J.T."/>
            <person name="Dinis M."/>
            <person name="Alvarez R."/>
            <person name="Tran N.C."/>
            <person name="Knight R."/>
            <person name="Edlund A."/>
        </authorList>
    </citation>
    <scope>NUCLEOTIDE SEQUENCE</scope>
    <source>
        <strain evidence="4">JCVI_32_bin.62</strain>
    </source>
</reference>
<accession>A0A930DH10</accession>
<dbReference type="Proteomes" id="UP000780345">
    <property type="component" value="Unassembled WGS sequence"/>
</dbReference>
<evidence type="ECO:0000259" key="3">
    <source>
        <dbReference type="Pfam" id="PF01298"/>
    </source>
</evidence>
<comment type="caution">
    <text evidence="4">The sequence shown here is derived from an EMBL/GenBank/DDBJ whole genome shotgun (WGS) entry which is preliminary data.</text>
</comment>
<protein>
    <submittedName>
        <fullName evidence="4">Transferrin-binding protein-like solute binding protein</fullName>
    </submittedName>
</protein>
<dbReference type="PROSITE" id="PS51257">
    <property type="entry name" value="PROKAR_LIPOPROTEIN"/>
    <property type="match status" value="1"/>
</dbReference>
<evidence type="ECO:0000256" key="2">
    <source>
        <dbReference type="SAM" id="SignalP"/>
    </source>
</evidence>
<proteinExistence type="predicted"/>
<feature type="signal peptide" evidence="2">
    <location>
        <begin position="1"/>
        <end position="25"/>
    </location>
</feature>
<dbReference type="AlphaFoldDB" id="A0A930DH10"/>
<organism evidence="4 5">
    <name type="scientific">Neisseria sicca</name>
    <dbReference type="NCBI Taxonomy" id="490"/>
    <lineage>
        <taxon>Bacteria</taxon>
        <taxon>Pseudomonadati</taxon>
        <taxon>Pseudomonadota</taxon>
        <taxon>Betaproteobacteria</taxon>
        <taxon>Neisseriales</taxon>
        <taxon>Neisseriaceae</taxon>
        <taxon>Neisseria</taxon>
    </lineage>
</organism>
<feature type="domain" description="Transferrin-binding protein B C-lobe/N-lobe beta-barrel" evidence="3">
    <location>
        <begin position="87"/>
        <end position="202"/>
    </location>
</feature>
<gene>
    <name evidence="4" type="ORF">HXM80_04455</name>
</gene>
<dbReference type="NCBIfam" id="NF041636">
    <property type="entry name" value="slam_lipo"/>
    <property type="match status" value="1"/>
</dbReference>
<sequence length="203" mass="21498">MKKSFLLCATAVLLAACGGGGGGVAATPDGTKINLDLSPKGHVAGKTDNGYIEGQNYTHMFYGAWLDDSKQLMELRYQGRETPRDNVPNSGIATYYGKAVRVDNHPLGGGVQILTEDTTSRINVNFGTKTVNGEITMPGLRRDITLHDGPLSGASYSGRASVLGNDSGRYEGKLFGPNAQETAGLVKFNTNSDLDTAFGGSRY</sequence>
<evidence type="ECO:0000313" key="4">
    <source>
        <dbReference type="EMBL" id="MBF1264933.1"/>
    </source>
</evidence>
<dbReference type="SUPFAM" id="SSF56925">
    <property type="entry name" value="OMPA-like"/>
    <property type="match status" value="1"/>
</dbReference>
<dbReference type="InterPro" id="IPR054843">
    <property type="entry name" value="Slam_hemophilin_C"/>
</dbReference>
<feature type="chain" id="PRO_5037965633" evidence="2">
    <location>
        <begin position="26"/>
        <end position="203"/>
    </location>
</feature>
<name>A0A930DH10_NEISI</name>
<evidence type="ECO:0000256" key="1">
    <source>
        <dbReference type="ARBA" id="ARBA00004442"/>
    </source>
</evidence>
<dbReference type="EMBL" id="JABZQQ010000026">
    <property type="protein sequence ID" value="MBF1264933.1"/>
    <property type="molecule type" value="Genomic_DNA"/>
</dbReference>
<dbReference type="InterPro" id="IPR001677">
    <property type="entry name" value="TbpB_B_D"/>
</dbReference>